<dbReference type="EMBL" id="SMFV01000004">
    <property type="protein sequence ID" value="TCK04000.1"/>
    <property type="molecule type" value="Genomic_DNA"/>
</dbReference>
<dbReference type="Gene3D" id="2.120.10.30">
    <property type="entry name" value="TolB, C-terminal domain"/>
    <property type="match status" value="1"/>
</dbReference>
<name>A0A4R1GBE1_9BACT</name>
<dbReference type="OrthoDB" id="9770043at2"/>
<reference evidence="1 2" key="1">
    <citation type="submission" date="2019-03" db="EMBL/GenBank/DDBJ databases">
        <title>Genomic Encyclopedia of Archaeal and Bacterial Type Strains, Phase II (KMG-II): from individual species to whole genera.</title>
        <authorList>
            <person name="Goeker M."/>
        </authorList>
    </citation>
    <scope>NUCLEOTIDE SEQUENCE [LARGE SCALE GENOMIC DNA]</scope>
    <source>
        <strain evidence="1 2">DSM 24425</strain>
    </source>
</reference>
<dbReference type="InterPro" id="IPR051262">
    <property type="entry name" value="SMP-30/CGR1_Lactonase"/>
</dbReference>
<sequence length="266" mass="28489">MGVGIISAIAAAAFLLPVIFGINGKLTTPESSQCYRGKLYISNIGGLPPDKKDGDGYILLADLKGNVIKRKFITGLNAPKGITFAKGKLFVADIDTVVVADPETGKILKKIPIPGAKFLNDIAFDGKRTVYVTDTQTNSIYTIDTENFKVSLYLKDSRLQGPNGIAFLPDGKILIASWGGGKLLLLDGKDIKVIASGFETLDGVVALEDGTILFSDFSAGKVYELKGGKLKEIYKGFSPADIGYCNGILFIPEFMVNSVKAVRVKK</sequence>
<proteinExistence type="predicted"/>
<accession>A0A4R1GBE1</accession>
<comment type="caution">
    <text evidence="1">The sequence shown here is derived from an EMBL/GenBank/DDBJ whole genome shotgun (WGS) entry which is preliminary data.</text>
</comment>
<dbReference type="AlphaFoldDB" id="A0A4R1GBE1"/>
<dbReference type="PANTHER" id="PTHR47572">
    <property type="entry name" value="LIPOPROTEIN-RELATED"/>
    <property type="match status" value="1"/>
</dbReference>
<gene>
    <name evidence="1" type="ORF">CLV27_1317</name>
</gene>
<dbReference type="PANTHER" id="PTHR47572:SF5">
    <property type="entry name" value="BLR2277 PROTEIN"/>
    <property type="match status" value="1"/>
</dbReference>
<dbReference type="SUPFAM" id="SSF63829">
    <property type="entry name" value="Calcium-dependent phosphotriesterase"/>
    <property type="match status" value="1"/>
</dbReference>
<protein>
    <submittedName>
        <fullName evidence="1">Sugar lactone lactonase YvrE</fullName>
    </submittedName>
</protein>
<evidence type="ECO:0000313" key="2">
    <source>
        <dbReference type="Proteomes" id="UP000295777"/>
    </source>
</evidence>
<dbReference type="InterPro" id="IPR011042">
    <property type="entry name" value="6-blade_b-propeller_TolB-like"/>
</dbReference>
<dbReference type="Proteomes" id="UP000295777">
    <property type="component" value="Unassembled WGS sequence"/>
</dbReference>
<evidence type="ECO:0000313" key="1">
    <source>
        <dbReference type="EMBL" id="TCK04000.1"/>
    </source>
</evidence>
<dbReference type="RefSeq" id="WP_132527027.1">
    <property type="nucleotide sequence ID" value="NZ_SMFV01000004.1"/>
</dbReference>
<keyword evidence="2" id="KW-1185">Reference proteome</keyword>
<organism evidence="1 2">
    <name type="scientific">Phorcysia thermohydrogeniphila</name>
    <dbReference type="NCBI Taxonomy" id="936138"/>
    <lineage>
        <taxon>Bacteria</taxon>
        <taxon>Pseudomonadati</taxon>
        <taxon>Aquificota</taxon>
        <taxon>Aquificia</taxon>
        <taxon>Desulfurobacteriales</taxon>
        <taxon>Desulfurobacteriaceae</taxon>
        <taxon>Phorcysia</taxon>
    </lineage>
</organism>